<dbReference type="Proteomes" id="UP001331761">
    <property type="component" value="Unassembled WGS sequence"/>
</dbReference>
<organism evidence="1 2">
    <name type="scientific">Trichostrongylus colubriformis</name>
    <name type="common">Black scour worm</name>
    <dbReference type="NCBI Taxonomy" id="6319"/>
    <lineage>
        <taxon>Eukaryota</taxon>
        <taxon>Metazoa</taxon>
        <taxon>Ecdysozoa</taxon>
        <taxon>Nematoda</taxon>
        <taxon>Chromadorea</taxon>
        <taxon>Rhabditida</taxon>
        <taxon>Rhabditina</taxon>
        <taxon>Rhabditomorpha</taxon>
        <taxon>Strongyloidea</taxon>
        <taxon>Trichostrongylidae</taxon>
        <taxon>Trichostrongylus</taxon>
    </lineage>
</organism>
<gene>
    <name evidence="1" type="ORF">GCK32_015563</name>
</gene>
<sequence>MLGTSPRPRELSMMHPDEQVWNGVLLELDDEEISNDLMRMAAGNTVPEVNDAFIPPSCSSHVAYPYEQQSTNTSESLMSQRRDMQLVDVSTSNSNSNGRYSPDESSIALLEYPCIGFRFDLIHPELECSKVQIGPGTLLKPLSELDDPRIVNFLKQQQGESRRKDVLLARDVLNPCVYAVVPKTDVMRLTDDQAMLLFAIDDCERRVLLYKDFETFDFINGLREGDAVVVKDSNKMYSGRVSRIGERPYCYGTWYNIEIPAVYELVILRTLNKYRMGPVWTDDFGDATSSSARRIMMVRSEP</sequence>
<accession>A0AAN8G3Z4</accession>
<protein>
    <submittedName>
        <fullName evidence="1">Uncharacterized protein</fullName>
    </submittedName>
</protein>
<keyword evidence="2" id="KW-1185">Reference proteome</keyword>
<name>A0AAN8G3Z4_TRICO</name>
<proteinExistence type="predicted"/>
<reference evidence="1 2" key="1">
    <citation type="submission" date="2019-10" db="EMBL/GenBank/DDBJ databases">
        <title>Assembly and Annotation for the nematode Trichostrongylus colubriformis.</title>
        <authorList>
            <person name="Martin J."/>
        </authorList>
    </citation>
    <scope>NUCLEOTIDE SEQUENCE [LARGE SCALE GENOMIC DNA]</scope>
    <source>
        <strain evidence="1">G859</strain>
        <tissue evidence="1">Whole worm</tissue>
    </source>
</reference>
<dbReference type="EMBL" id="WIXE01012085">
    <property type="protein sequence ID" value="KAK5976238.1"/>
    <property type="molecule type" value="Genomic_DNA"/>
</dbReference>
<comment type="caution">
    <text evidence="1">The sequence shown here is derived from an EMBL/GenBank/DDBJ whole genome shotgun (WGS) entry which is preliminary data.</text>
</comment>
<evidence type="ECO:0000313" key="2">
    <source>
        <dbReference type="Proteomes" id="UP001331761"/>
    </source>
</evidence>
<dbReference type="AlphaFoldDB" id="A0AAN8G3Z4"/>
<evidence type="ECO:0000313" key="1">
    <source>
        <dbReference type="EMBL" id="KAK5976238.1"/>
    </source>
</evidence>